<evidence type="ECO:0000313" key="2">
    <source>
        <dbReference type="EMBL" id="EHQ06225.1"/>
    </source>
</evidence>
<keyword evidence="3" id="KW-1185">Reference proteome</keyword>
<reference evidence="2 3" key="1">
    <citation type="submission" date="2011-10" db="EMBL/GenBank/DDBJ databases">
        <title>The Improved High-Quality Draft genome of Leptonema illini DSM 21528.</title>
        <authorList>
            <consortium name="US DOE Joint Genome Institute (JGI-PGF)"/>
            <person name="Lucas S."/>
            <person name="Copeland A."/>
            <person name="Lapidus A."/>
            <person name="Glavina del Rio T."/>
            <person name="Dalin E."/>
            <person name="Tice H."/>
            <person name="Bruce D."/>
            <person name="Goodwin L."/>
            <person name="Pitluck S."/>
            <person name="Peters L."/>
            <person name="Mikhailova N."/>
            <person name="Held B."/>
            <person name="Kyrpides N."/>
            <person name="Mavromatis K."/>
            <person name="Ivanova N."/>
            <person name="Markowitz V."/>
            <person name="Cheng J.-F."/>
            <person name="Hugenholtz P."/>
            <person name="Woyke T."/>
            <person name="Wu D."/>
            <person name="Gronow S."/>
            <person name="Wellnitz S."/>
            <person name="Brambilla E.-M."/>
            <person name="Klenk H.-P."/>
            <person name="Eisen J.A."/>
        </authorList>
    </citation>
    <scope>NUCLEOTIDE SEQUENCE [LARGE SCALE GENOMIC DNA]</scope>
    <source>
        <strain evidence="2 3">DSM 21528</strain>
    </source>
</reference>
<name>H2CA67_9LEPT</name>
<keyword evidence="1" id="KW-1133">Transmembrane helix</keyword>
<accession>H2CA67</accession>
<dbReference type="Proteomes" id="UP000005737">
    <property type="component" value="Unassembled WGS sequence"/>
</dbReference>
<proteinExistence type="predicted"/>
<keyword evidence="1" id="KW-0472">Membrane</keyword>
<dbReference type="HOGENOM" id="CLU_3365661_0_0_12"/>
<sequence length="35" mass="3851">MGQSIDLVIILVAFSLAFTAGMGVYAYFLLKKKLK</sequence>
<dbReference type="STRING" id="183.GCA_002009735_04173"/>
<dbReference type="EMBL" id="JH597773">
    <property type="protein sequence ID" value="EHQ06225.1"/>
    <property type="molecule type" value="Genomic_DNA"/>
</dbReference>
<organism evidence="2 3">
    <name type="scientific">Leptonema illini DSM 21528</name>
    <dbReference type="NCBI Taxonomy" id="929563"/>
    <lineage>
        <taxon>Bacteria</taxon>
        <taxon>Pseudomonadati</taxon>
        <taxon>Spirochaetota</taxon>
        <taxon>Spirochaetia</taxon>
        <taxon>Leptospirales</taxon>
        <taxon>Leptospiraceae</taxon>
        <taxon>Leptonema</taxon>
    </lineage>
</organism>
<protein>
    <submittedName>
        <fullName evidence="2">Uncharacterized protein</fullName>
    </submittedName>
</protein>
<evidence type="ECO:0000256" key="1">
    <source>
        <dbReference type="SAM" id="Phobius"/>
    </source>
</evidence>
<gene>
    <name evidence="2" type="ORF">Lepil_1538</name>
</gene>
<evidence type="ECO:0000313" key="3">
    <source>
        <dbReference type="Proteomes" id="UP000005737"/>
    </source>
</evidence>
<keyword evidence="1" id="KW-0812">Transmembrane</keyword>
<feature type="transmembrane region" description="Helical" evidence="1">
    <location>
        <begin position="6"/>
        <end position="30"/>
    </location>
</feature>
<dbReference type="AlphaFoldDB" id="H2CA67"/>